<gene>
    <name evidence="1" type="ORF">L2E82_43218</name>
</gene>
<name>A0ACB8ZND0_CICIN</name>
<evidence type="ECO:0000313" key="2">
    <source>
        <dbReference type="Proteomes" id="UP001055811"/>
    </source>
</evidence>
<organism evidence="1 2">
    <name type="scientific">Cichorium intybus</name>
    <name type="common">Chicory</name>
    <dbReference type="NCBI Taxonomy" id="13427"/>
    <lineage>
        <taxon>Eukaryota</taxon>
        <taxon>Viridiplantae</taxon>
        <taxon>Streptophyta</taxon>
        <taxon>Embryophyta</taxon>
        <taxon>Tracheophyta</taxon>
        <taxon>Spermatophyta</taxon>
        <taxon>Magnoliopsida</taxon>
        <taxon>eudicotyledons</taxon>
        <taxon>Gunneridae</taxon>
        <taxon>Pentapetalae</taxon>
        <taxon>asterids</taxon>
        <taxon>campanulids</taxon>
        <taxon>Asterales</taxon>
        <taxon>Asteraceae</taxon>
        <taxon>Cichorioideae</taxon>
        <taxon>Cichorieae</taxon>
        <taxon>Cichoriinae</taxon>
        <taxon>Cichorium</taxon>
    </lineage>
</organism>
<reference evidence="1 2" key="2">
    <citation type="journal article" date="2022" name="Mol. Ecol. Resour.">
        <title>The genomes of chicory, endive, great burdock and yacon provide insights into Asteraceae paleo-polyploidization history and plant inulin production.</title>
        <authorList>
            <person name="Fan W."/>
            <person name="Wang S."/>
            <person name="Wang H."/>
            <person name="Wang A."/>
            <person name="Jiang F."/>
            <person name="Liu H."/>
            <person name="Zhao H."/>
            <person name="Xu D."/>
            <person name="Zhang Y."/>
        </authorList>
    </citation>
    <scope>NUCLEOTIDE SEQUENCE [LARGE SCALE GENOMIC DNA]</scope>
    <source>
        <strain evidence="2">cv. Punajuju</strain>
        <tissue evidence="1">Leaves</tissue>
    </source>
</reference>
<dbReference type="EMBL" id="CM042016">
    <property type="protein sequence ID" value="KAI3699148.1"/>
    <property type="molecule type" value="Genomic_DNA"/>
</dbReference>
<proteinExistence type="predicted"/>
<accession>A0ACB8ZND0</accession>
<protein>
    <submittedName>
        <fullName evidence="1">Uncharacterized protein</fullName>
    </submittedName>
</protein>
<dbReference type="Proteomes" id="UP001055811">
    <property type="component" value="Linkage Group LG08"/>
</dbReference>
<evidence type="ECO:0000313" key="1">
    <source>
        <dbReference type="EMBL" id="KAI3699148.1"/>
    </source>
</evidence>
<sequence>MVVMLLTNHLSPPTQSPPENQEKEAVTDPRLLLPSKTPSLVARLMGLDLLPENTSPRTSLSSPRPSSSSSHATPSNPL</sequence>
<keyword evidence="2" id="KW-1185">Reference proteome</keyword>
<reference evidence="2" key="1">
    <citation type="journal article" date="2022" name="Mol. Ecol. Resour.">
        <title>The genomes of chicory, endive, great burdock and yacon provide insights into Asteraceae palaeo-polyploidization history and plant inulin production.</title>
        <authorList>
            <person name="Fan W."/>
            <person name="Wang S."/>
            <person name="Wang H."/>
            <person name="Wang A."/>
            <person name="Jiang F."/>
            <person name="Liu H."/>
            <person name="Zhao H."/>
            <person name="Xu D."/>
            <person name="Zhang Y."/>
        </authorList>
    </citation>
    <scope>NUCLEOTIDE SEQUENCE [LARGE SCALE GENOMIC DNA]</scope>
    <source>
        <strain evidence="2">cv. Punajuju</strain>
    </source>
</reference>
<comment type="caution">
    <text evidence="1">The sequence shown here is derived from an EMBL/GenBank/DDBJ whole genome shotgun (WGS) entry which is preliminary data.</text>
</comment>